<dbReference type="InterPro" id="IPR056119">
    <property type="entry name" value="DUF7702"/>
</dbReference>
<keyword evidence="5" id="KW-1185">Reference proteome</keyword>
<feature type="domain" description="DUF7702" evidence="3">
    <location>
        <begin position="3"/>
        <end position="245"/>
    </location>
</feature>
<dbReference type="Proteomes" id="UP000799772">
    <property type="component" value="Unassembled WGS sequence"/>
</dbReference>
<feature type="transmembrane region" description="Helical" evidence="2">
    <location>
        <begin position="12"/>
        <end position="29"/>
    </location>
</feature>
<sequence length="281" mass="30617">MTLNVHSDVGIAQIAFYIPALFATCFLIFHKHGRPRMAWTSLVLFSSVRIAEGAILVVFENHPQSVGYIIAGLVFQGTGVIPLILSTIGLLRIIKFIDFPEHKRIEIQIIALRVILLVGVTLVIAGSCLQGNYNNASDVSTGTKLSKAGYILFAAIVGAIIAFDLLFWTKREGLAHNSSLRILYAISASVPFLTVRIIYSCLSVFSGNLEDPTWSPLFGSIAALIVMHSLMEYIVVVMYLATGFAIPLVEKNKSGPGSYAAHGRDDEEAARRATPKVVPWV</sequence>
<feature type="transmembrane region" description="Helical" evidence="2">
    <location>
        <begin position="180"/>
        <end position="205"/>
    </location>
</feature>
<dbReference type="PANTHER" id="PTHR42109:SF2">
    <property type="entry name" value="INTEGRAL MEMBRANE PROTEIN"/>
    <property type="match status" value="1"/>
</dbReference>
<dbReference type="EMBL" id="ML978124">
    <property type="protein sequence ID" value="KAF2100488.1"/>
    <property type="molecule type" value="Genomic_DNA"/>
</dbReference>
<name>A0A9P4IIA2_9PEZI</name>
<comment type="caution">
    <text evidence="4">The sequence shown here is derived from an EMBL/GenBank/DDBJ whole genome shotgun (WGS) entry which is preliminary data.</text>
</comment>
<dbReference type="OrthoDB" id="2560628at2759"/>
<dbReference type="Pfam" id="PF24800">
    <property type="entry name" value="DUF7702"/>
    <property type="match status" value="1"/>
</dbReference>
<feature type="compositionally biased region" description="Basic and acidic residues" evidence="1">
    <location>
        <begin position="262"/>
        <end position="271"/>
    </location>
</feature>
<dbReference type="AlphaFoldDB" id="A0A9P4IIA2"/>
<reference evidence="4" key="1">
    <citation type="journal article" date="2020" name="Stud. Mycol.">
        <title>101 Dothideomycetes genomes: a test case for predicting lifestyles and emergence of pathogens.</title>
        <authorList>
            <person name="Haridas S."/>
            <person name="Albert R."/>
            <person name="Binder M."/>
            <person name="Bloem J."/>
            <person name="Labutti K."/>
            <person name="Salamov A."/>
            <person name="Andreopoulos B."/>
            <person name="Baker S."/>
            <person name="Barry K."/>
            <person name="Bills G."/>
            <person name="Bluhm B."/>
            <person name="Cannon C."/>
            <person name="Castanera R."/>
            <person name="Culley D."/>
            <person name="Daum C."/>
            <person name="Ezra D."/>
            <person name="Gonzalez J."/>
            <person name="Henrissat B."/>
            <person name="Kuo A."/>
            <person name="Liang C."/>
            <person name="Lipzen A."/>
            <person name="Lutzoni F."/>
            <person name="Magnuson J."/>
            <person name="Mondo S."/>
            <person name="Nolan M."/>
            <person name="Ohm R."/>
            <person name="Pangilinan J."/>
            <person name="Park H.-J."/>
            <person name="Ramirez L."/>
            <person name="Alfaro M."/>
            <person name="Sun H."/>
            <person name="Tritt A."/>
            <person name="Yoshinaga Y."/>
            <person name="Zwiers L.-H."/>
            <person name="Turgeon B."/>
            <person name="Goodwin S."/>
            <person name="Spatafora J."/>
            <person name="Crous P."/>
            <person name="Grigoriev I."/>
        </authorList>
    </citation>
    <scope>NUCLEOTIDE SEQUENCE</scope>
    <source>
        <strain evidence="4">CBS 133067</strain>
    </source>
</reference>
<feature type="transmembrane region" description="Helical" evidence="2">
    <location>
        <begin position="41"/>
        <end position="59"/>
    </location>
</feature>
<accession>A0A9P4IIA2</accession>
<feature type="transmembrane region" description="Helical" evidence="2">
    <location>
        <begin position="110"/>
        <end position="133"/>
    </location>
</feature>
<keyword evidence="2" id="KW-0472">Membrane</keyword>
<feature type="transmembrane region" description="Helical" evidence="2">
    <location>
        <begin position="148"/>
        <end position="168"/>
    </location>
</feature>
<feature type="transmembrane region" description="Helical" evidence="2">
    <location>
        <begin position="217"/>
        <end position="241"/>
    </location>
</feature>
<proteinExistence type="predicted"/>
<gene>
    <name evidence="4" type="ORF">NA57DRAFT_74095</name>
</gene>
<evidence type="ECO:0000259" key="3">
    <source>
        <dbReference type="Pfam" id="PF24800"/>
    </source>
</evidence>
<protein>
    <recommendedName>
        <fullName evidence="3">DUF7702 domain-containing protein</fullName>
    </recommendedName>
</protein>
<keyword evidence="2" id="KW-1133">Transmembrane helix</keyword>
<evidence type="ECO:0000256" key="2">
    <source>
        <dbReference type="SAM" id="Phobius"/>
    </source>
</evidence>
<dbReference type="PANTHER" id="PTHR42109">
    <property type="entry name" value="UNPLACED GENOMIC SCAFFOLD UM_SCAF_CONTIG_1.265, WHOLE GENOME SHOTGUN SEQUENCE"/>
    <property type="match status" value="1"/>
</dbReference>
<evidence type="ECO:0000313" key="5">
    <source>
        <dbReference type="Proteomes" id="UP000799772"/>
    </source>
</evidence>
<evidence type="ECO:0000313" key="4">
    <source>
        <dbReference type="EMBL" id="KAF2100488.1"/>
    </source>
</evidence>
<keyword evidence="2" id="KW-0812">Transmembrane</keyword>
<evidence type="ECO:0000256" key="1">
    <source>
        <dbReference type="SAM" id="MobiDB-lite"/>
    </source>
</evidence>
<feature type="region of interest" description="Disordered" evidence="1">
    <location>
        <begin position="259"/>
        <end position="281"/>
    </location>
</feature>
<organism evidence="4 5">
    <name type="scientific">Rhizodiscina lignyota</name>
    <dbReference type="NCBI Taxonomy" id="1504668"/>
    <lineage>
        <taxon>Eukaryota</taxon>
        <taxon>Fungi</taxon>
        <taxon>Dikarya</taxon>
        <taxon>Ascomycota</taxon>
        <taxon>Pezizomycotina</taxon>
        <taxon>Dothideomycetes</taxon>
        <taxon>Pleosporomycetidae</taxon>
        <taxon>Aulographales</taxon>
        <taxon>Rhizodiscinaceae</taxon>
        <taxon>Rhizodiscina</taxon>
    </lineage>
</organism>
<feature type="transmembrane region" description="Helical" evidence="2">
    <location>
        <begin position="65"/>
        <end position="90"/>
    </location>
</feature>